<sequence length="68" mass="7877">MFSHSFIAVTLNPYLYLKAVSTRHRAGTLNRLAARLFDRLVTSHGRTLQLTLIRPQRHNYAREVVKSI</sequence>
<reference evidence="1" key="1">
    <citation type="journal article" date="2013" name="BMC Genomics">
        <title>Unscrambling butterfly oogenesis.</title>
        <authorList>
            <person name="Carter J.M."/>
            <person name="Baker S.C."/>
            <person name="Pink R."/>
            <person name="Carter D.R."/>
            <person name="Collins A."/>
            <person name="Tomlin J."/>
            <person name="Gibbs M."/>
            <person name="Breuker C.J."/>
        </authorList>
    </citation>
    <scope>NUCLEOTIDE SEQUENCE</scope>
    <source>
        <tissue evidence="1">Ovary</tissue>
    </source>
</reference>
<evidence type="ECO:0000313" key="1">
    <source>
        <dbReference type="EMBL" id="JAA86222.1"/>
    </source>
</evidence>
<name>S4PWR3_9NEOP</name>
<protein>
    <submittedName>
        <fullName evidence="1">Uncharacterized protein</fullName>
    </submittedName>
</protein>
<dbReference type="AlphaFoldDB" id="S4PWR3"/>
<organism evidence="1">
    <name type="scientific">Pararge aegeria</name>
    <name type="common">speckled wood butterfly</name>
    <dbReference type="NCBI Taxonomy" id="116150"/>
    <lineage>
        <taxon>Eukaryota</taxon>
        <taxon>Metazoa</taxon>
        <taxon>Ecdysozoa</taxon>
        <taxon>Arthropoda</taxon>
        <taxon>Hexapoda</taxon>
        <taxon>Insecta</taxon>
        <taxon>Pterygota</taxon>
        <taxon>Neoptera</taxon>
        <taxon>Endopterygota</taxon>
        <taxon>Lepidoptera</taxon>
        <taxon>Glossata</taxon>
        <taxon>Ditrysia</taxon>
        <taxon>Papilionoidea</taxon>
        <taxon>Nymphalidae</taxon>
        <taxon>Satyrinae</taxon>
        <taxon>Satyrini</taxon>
        <taxon>Parargina</taxon>
        <taxon>Pararge</taxon>
    </lineage>
</organism>
<proteinExistence type="predicted"/>
<reference evidence="1" key="2">
    <citation type="submission" date="2013-05" db="EMBL/GenBank/DDBJ databases">
        <authorList>
            <person name="Carter J.-M."/>
            <person name="Baker S.C."/>
            <person name="Pink R."/>
            <person name="Carter D.R.F."/>
            <person name="Collins A."/>
            <person name="Tomlin J."/>
            <person name="Gibbs M."/>
            <person name="Breuker C.J."/>
        </authorList>
    </citation>
    <scope>NUCLEOTIDE SEQUENCE</scope>
    <source>
        <tissue evidence="1">Ovary</tissue>
    </source>
</reference>
<accession>S4PWR3</accession>
<dbReference type="EMBL" id="GAIX01006338">
    <property type="protein sequence ID" value="JAA86222.1"/>
    <property type="molecule type" value="Transcribed_RNA"/>
</dbReference>